<evidence type="ECO:0000256" key="9">
    <source>
        <dbReference type="RuleBase" id="RU003942"/>
    </source>
</evidence>
<reference evidence="11" key="1">
    <citation type="submission" date="2023-08" db="EMBL/GenBank/DDBJ databases">
        <title>The draft genome of Tsukamurella strandjordii strain 050030.</title>
        <authorList>
            <person name="Zhao F."/>
            <person name="Feng Y."/>
            <person name="Zong Z."/>
        </authorList>
    </citation>
    <scope>NUCLEOTIDE SEQUENCE</scope>
    <source>
        <strain evidence="11">050030</strain>
    </source>
</reference>
<keyword evidence="4" id="KW-1003">Cell membrane</keyword>
<dbReference type="PANTHER" id="PTHR30561:SF1">
    <property type="entry name" value="MULTIDRUG TRANSPORTER EMRE"/>
    <property type="match status" value="1"/>
</dbReference>
<dbReference type="Pfam" id="PF00893">
    <property type="entry name" value="Multi_Drug_Res"/>
    <property type="match status" value="1"/>
</dbReference>
<comment type="caution">
    <text evidence="11">The sequence shown here is derived from an EMBL/GenBank/DDBJ whole genome shotgun (WGS) entry which is preliminary data.</text>
</comment>
<keyword evidence="12" id="KW-1185">Reference proteome</keyword>
<dbReference type="Gene3D" id="1.10.3730.20">
    <property type="match status" value="1"/>
</dbReference>
<organism evidence="11 12">
    <name type="scientific">Tsukamurella strandjordii</name>
    <dbReference type="NCBI Taxonomy" id="147577"/>
    <lineage>
        <taxon>Bacteria</taxon>
        <taxon>Bacillati</taxon>
        <taxon>Actinomycetota</taxon>
        <taxon>Actinomycetes</taxon>
        <taxon>Mycobacteriales</taxon>
        <taxon>Tsukamurellaceae</taxon>
        <taxon>Tsukamurella</taxon>
    </lineage>
</organism>
<dbReference type="InterPro" id="IPR045324">
    <property type="entry name" value="Small_multidrug_res"/>
</dbReference>
<evidence type="ECO:0000256" key="3">
    <source>
        <dbReference type="ARBA" id="ARBA00022448"/>
    </source>
</evidence>
<dbReference type="GO" id="GO:0005886">
    <property type="term" value="C:plasma membrane"/>
    <property type="evidence" value="ECO:0007669"/>
    <property type="project" value="UniProtKB-SubCell"/>
</dbReference>
<evidence type="ECO:0000256" key="5">
    <source>
        <dbReference type="ARBA" id="ARBA00022692"/>
    </source>
</evidence>
<evidence type="ECO:0000256" key="10">
    <source>
        <dbReference type="SAM" id="Phobius"/>
    </source>
</evidence>
<name>A0AA90NKF2_9ACTN</name>
<comment type="subcellular location">
    <subcellularLocation>
        <location evidence="1 9">Cell membrane</location>
        <topology evidence="1 9">Multi-pass membrane protein</topology>
    </subcellularLocation>
</comment>
<dbReference type="InterPro" id="IPR037185">
    <property type="entry name" value="EmrE-like"/>
</dbReference>
<evidence type="ECO:0000256" key="8">
    <source>
        <dbReference type="ARBA" id="ARBA00023251"/>
    </source>
</evidence>
<evidence type="ECO:0000256" key="6">
    <source>
        <dbReference type="ARBA" id="ARBA00022989"/>
    </source>
</evidence>
<keyword evidence="5 9" id="KW-0812">Transmembrane</keyword>
<dbReference type="GO" id="GO:0046677">
    <property type="term" value="P:response to antibiotic"/>
    <property type="evidence" value="ECO:0007669"/>
    <property type="project" value="UniProtKB-KW"/>
</dbReference>
<dbReference type="Proteomes" id="UP001178281">
    <property type="component" value="Unassembled WGS sequence"/>
</dbReference>
<keyword evidence="6 10" id="KW-1133">Transmembrane helix</keyword>
<dbReference type="RefSeq" id="WP_220655580.1">
    <property type="nucleotide sequence ID" value="NZ_BAAAII010000017.1"/>
</dbReference>
<evidence type="ECO:0000256" key="4">
    <source>
        <dbReference type="ARBA" id="ARBA00022475"/>
    </source>
</evidence>
<evidence type="ECO:0000256" key="7">
    <source>
        <dbReference type="ARBA" id="ARBA00023136"/>
    </source>
</evidence>
<dbReference type="SUPFAM" id="SSF103481">
    <property type="entry name" value="Multidrug resistance efflux transporter EmrE"/>
    <property type="match status" value="1"/>
</dbReference>
<gene>
    <name evidence="11" type="ORF">Q7X28_21485</name>
</gene>
<keyword evidence="3" id="KW-0813">Transport</keyword>
<dbReference type="InterPro" id="IPR000390">
    <property type="entry name" value="Small_drug/metabolite_transptr"/>
</dbReference>
<evidence type="ECO:0000256" key="2">
    <source>
        <dbReference type="ARBA" id="ARBA00007822"/>
    </source>
</evidence>
<sequence>MSRTAAILLFLAIVCEVAATLSLRATDGFKNLWPMLIVIPGYIGAFAFLGLSLREISVGVAYAIWSAAGTVLVTVFAAFLFNDRISLTTIAGMVITITGVVIINVSAGGH</sequence>
<feature type="transmembrane region" description="Helical" evidence="10">
    <location>
        <begin position="87"/>
        <end position="107"/>
    </location>
</feature>
<accession>A0AA90NKF2</accession>
<dbReference type="GO" id="GO:0022857">
    <property type="term" value="F:transmembrane transporter activity"/>
    <property type="evidence" value="ECO:0007669"/>
    <property type="project" value="InterPro"/>
</dbReference>
<feature type="transmembrane region" description="Helical" evidence="10">
    <location>
        <begin position="60"/>
        <end position="81"/>
    </location>
</feature>
<evidence type="ECO:0000313" key="12">
    <source>
        <dbReference type="Proteomes" id="UP001178281"/>
    </source>
</evidence>
<evidence type="ECO:0000313" key="11">
    <source>
        <dbReference type="EMBL" id="MDP0400500.1"/>
    </source>
</evidence>
<comment type="similarity">
    <text evidence="2">Belongs to the drug/metabolite transporter (DMT) superfamily. Small multidrug resistance (SMR) (TC 2.A.7.1) family. Mmr subfamily.</text>
</comment>
<keyword evidence="7 10" id="KW-0472">Membrane</keyword>
<dbReference type="AlphaFoldDB" id="A0AA90NKF2"/>
<keyword evidence="8" id="KW-0046">Antibiotic resistance</keyword>
<evidence type="ECO:0000256" key="1">
    <source>
        <dbReference type="ARBA" id="ARBA00004651"/>
    </source>
</evidence>
<feature type="transmembrane region" description="Helical" evidence="10">
    <location>
        <begin position="32"/>
        <end position="53"/>
    </location>
</feature>
<dbReference type="EMBL" id="JAUTIX010000010">
    <property type="protein sequence ID" value="MDP0400500.1"/>
    <property type="molecule type" value="Genomic_DNA"/>
</dbReference>
<dbReference type="PANTHER" id="PTHR30561">
    <property type="entry name" value="SMR FAMILY PROTON-DEPENDENT DRUG EFFLUX TRANSPORTER SUGE"/>
    <property type="match status" value="1"/>
</dbReference>
<protein>
    <submittedName>
        <fullName evidence="11">Multidrug efflux SMR transporter</fullName>
    </submittedName>
</protein>
<proteinExistence type="inferred from homology"/>